<dbReference type="InterPro" id="IPR036179">
    <property type="entry name" value="Ig-like_dom_sf"/>
</dbReference>
<name>A0ABZ0GRX3_9GAMM</name>
<gene>
    <name evidence="3" type="ORF">RI844_05645</name>
</gene>
<feature type="domain" description="Ig-like" evidence="2">
    <location>
        <begin position="24"/>
        <end position="113"/>
    </location>
</feature>
<proteinExistence type="predicted"/>
<evidence type="ECO:0000313" key="3">
    <source>
        <dbReference type="EMBL" id="WOH38697.1"/>
    </source>
</evidence>
<dbReference type="Proteomes" id="UP001301442">
    <property type="component" value="Chromosome"/>
</dbReference>
<dbReference type="SUPFAM" id="SSF48726">
    <property type="entry name" value="Immunoglobulin"/>
    <property type="match status" value="1"/>
</dbReference>
<sequence>MNKLNLFLVFFCLTYLSACGETKPTVNKAPVITIESTLIINSGSTVELSAVISDPEGDTVNITWQADNQEVSFTEPNESSTSITFPTTNIDMVVVITLIAKDNAGNSSQKSISAEIKADTTTNEAPIISMPADQKALGGQNIVLIATVQDPQDDDVSVEWYAENADITFSDKNNLTTTLALPDVNSELTTTITLKATNTQQNQSEKTLQLIITPNNSEPAPTVNIELVEHFNTISGDVTTLSARLTSNVELESVLWDVNSLNVNDESIENITQGNVTESIITFTAPPVNQLTEFPVKVSAVTAQDGTFMADSVVSIAVDSTYTLRVTLPETVTVDESTSTSITPIIESSHAVDSYQWRWLSEQTLTLLTPNNKVLSISAPSVDSDIQGQLELTVIMGNLSQTVTTELTIENQETASDVIVTASKLIAVKGQAITLNVITENFEQIKQWSWQVSNVQGSNISESNKHFEITAPDVTGQQTMTITYHATLIDGSEVMKIANITVLSESIARSSFNFDAGDIPIIYNNIEKTYAFSFTDQHGLVDALSIDQSLTFSTFEKVELTRDGAQMNLVLKTSTITADYIDFMSLNIVYGDYVQQYPIQLKMRVN</sequence>
<dbReference type="EMBL" id="CP136600">
    <property type="protein sequence ID" value="WOH38697.1"/>
    <property type="molecule type" value="Genomic_DNA"/>
</dbReference>
<organism evidence="3 4">
    <name type="scientific">Thalassotalea fonticola</name>
    <dbReference type="NCBI Taxonomy" id="3065649"/>
    <lineage>
        <taxon>Bacteria</taxon>
        <taxon>Pseudomonadati</taxon>
        <taxon>Pseudomonadota</taxon>
        <taxon>Gammaproteobacteria</taxon>
        <taxon>Alteromonadales</taxon>
        <taxon>Colwelliaceae</taxon>
        <taxon>Thalassotalea</taxon>
    </lineage>
</organism>
<dbReference type="Gene3D" id="2.60.40.10">
    <property type="entry name" value="Immunoglobulins"/>
    <property type="match status" value="2"/>
</dbReference>
<evidence type="ECO:0000259" key="2">
    <source>
        <dbReference type="PROSITE" id="PS50835"/>
    </source>
</evidence>
<dbReference type="RefSeq" id="WP_348397466.1">
    <property type="nucleotide sequence ID" value="NZ_CP136600.1"/>
</dbReference>
<dbReference type="InterPro" id="IPR013783">
    <property type="entry name" value="Ig-like_fold"/>
</dbReference>
<keyword evidence="1" id="KW-0732">Signal</keyword>
<dbReference type="PROSITE" id="PS50835">
    <property type="entry name" value="IG_LIKE"/>
    <property type="match status" value="1"/>
</dbReference>
<evidence type="ECO:0000313" key="4">
    <source>
        <dbReference type="Proteomes" id="UP001301442"/>
    </source>
</evidence>
<feature type="chain" id="PRO_5047431460" description="Ig-like domain-containing protein" evidence="1">
    <location>
        <begin position="21"/>
        <end position="606"/>
    </location>
</feature>
<accession>A0ABZ0GRX3</accession>
<keyword evidence="4" id="KW-1185">Reference proteome</keyword>
<evidence type="ECO:0000256" key="1">
    <source>
        <dbReference type="SAM" id="SignalP"/>
    </source>
</evidence>
<feature type="signal peptide" evidence="1">
    <location>
        <begin position="1"/>
        <end position="20"/>
    </location>
</feature>
<protein>
    <recommendedName>
        <fullName evidence="2">Ig-like domain-containing protein</fullName>
    </recommendedName>
</protein>
<reference evidence="3 4" key="1">
    <citation type="submission" date="2023-09" db="EMBL/GenBank/DDBJ databases">
        <authorList>
            <person name="Qi X."/>
        </authorList>
    </citation>
    <scope>NUCLEOTIDE SEQUENCE [LARGE SCALE GENOMIC DNA]</scope>
    <source>
        <strain evidence="3 4">S1-1</strain>
    </source>
</reference>
<dbReference type="InterPro" id="IPR007110">
    <property type="entry name" value="Ig-like_dom"/>
</dbReference>